<evidence type="ECO:0000313" key="14">
    <source>
        <dbReference type="Proteomes" id="UP000187941"/>
    </source>
</evidence>
<evidence type="ECO:0000313" key="13">
    <source>
        <dbReference type="EMBL" id="AQG77989.1"/>
    </source>
</evidence>
<dbReference type="InterPro" id="IPR036942">
    <property type="entry name" value="Beta-barrel_TonB_sf"/>
</dbReference>
<proteinExistence type="inferred from homology"/>
<dbReference type="GO" id="GO:0009279">
    <property type="term" value="C:cell outer membrane"/>
    <property type="evidence" value="ECO:0007669"/>
    <property type="project" value="UniProtKB-SubCell"/>
</dbReference>
<dbReference type="InterPro" id="IPR008969">
    <property type="entry name" value="CarboxyPept-like_regulatory"/>
</dbReference>
<dbReference type="EMBL" id="CP014263">
    <property type="protein sequence ID" value="AQG77989.1"/>
    <property type="molecule type" value="Genomic_DNA"/>
</dbReference>
<keyword evidence="4 8" id="KW-0812">Transmembrane</keyword>
<evidence type="ECO:0000256" key="1">
    <source>
        <dbReference type="ARBA" id="ARBA00004571"/>
    </source>
</evidence>
<evidence type="ECO:0000259" key="12">
    <source>
        <dbReference type="Pfam" id="PF07715"/>
    </source>
</evidence>
<dbReference type="InterPro" id="IPR000531">
    <property type="entry name" value="Beta-barrel_TonB"/>
</dbReference>
<dbReference type="SUPFAM" id="SSF49464">
    <property type="entry name" value="Carboxypeptidase regulatory domain-like"/>
    <property type="match status" value="1"/>
</dbReference>
<comment type="subcellular location">
    <subcellularLocation>
        <location evidence="1 8">Cell outer membrane</location>
        <topology evidence="1 8">Multi-pass membrane protein</topology>
    </subcellularLocation>
</comment>
<dbReference type="Pfam" id="PF13715">
    <property type="entry name" value="CarbopepD_reg_2"/>
    <property type="match status" value="1"/>
</dbReference>
<keyword evidence="10" id="KW-0732">Signal</keyword>
<dbReference type="PROSITE" id="PS52016">
    <property type="entry name" value="TONB_DEPENDENT_REC_3"/>
    <property type="match status" value="1"/>
</dbReference>
<feature type="chain" id="PRO_5012342945" description="SusC/RagA family TonB-linked outer membrane protein" evidence="10">
    <location>
        <begin position="28"/>
        <end position="1063"/>
    </location>
</feature>
<feature type="domain" description="TonB-dependent receptor plug" evidence="12">
    <location>
        <begin position="132"/>
        <end position="239"/>
    </location>
</feature>
<evidence type="ECO:0000256" key="3">
    <source>
        <dbReference type="ARBA" id="ARBA00022452"/>
    </source>
</evidence>
<dbReference type="Proteomes" id="UP000187941">
    <property type="component" value="Chromosome"/>
</dbReference>
<dbReference type="OrthoDB" id="9768177at2"/>
<dbReference type="InterPro" id="IPR037066">
    <property type="entry name" value="Plug_dom_sf"/>
</dbReference>
<reference evidence="13 14" key="1">
    <citation type="submission" date="2016-01" db="EMBL/GenBank/DDBJ databases">
        <authorList>
            <person name="Oliw E.H."/>
        </authorList>
    </citation>
    <scope>NUCLEOTIDE SEQUENCE [LARGE SCALE GENOMIC DNA]</scope>
    <source>
        <strain evidence="13 14">DY10</strain>
    </source>
</reference>
<dbReference type="Gene3D" id="2.170.130.10">
    <property type="entry name" value="TonB-dependent receptor, plug domain"/>
    <property type="match status" value="1"/>
</dbReference>
<protein>
    <recommendedName>
        <fullName evidence="15">SusC/RagA family TonB-linked outer membrane protein</fullName>
    </recommendedName>
</protein>
<keyword evidence="14" id="KW-1185">Reference proteome</keyword>
<dbReference type="RefSeq" id="WP_077129414.1">
    <property type="nucleotide sequence ID" value="NZ_CP014263.1"/>
</dbReference>
<evidence type="ECO:0000256" key="9">
    <source>
        <dbReference type="RuleBase" id="RU003357"/>
    </source>
</evidence>
<dbReference type="Pfam" id="PF07715">
    <property type="entry name" value="Plug"/>
    <property type="match status" value="1"/>
</dbReference>
<dbReference type="STRING" id="1178516.AWR27_00665"/>
<dbReference type="SUPFAM" id="SSF56935">
    <property type="entry name" value="Porins"/>
    <property type="match status" value="1"/>
</dbReference>
<dbReference type="InterPro" id="IPR039426">
    <property type="entry name" value="TonB-dep_rcpt-like"/>
</dbReference>
<evidence type="ECO:0000256" key="4">
    <source>
        <dbReference type="ARBA" id="ARBA00022692"/>
    </source>
</evidence>
<dbReference type="Gene3D" id="2.40.170.20">
    <property type="entry name" value="TonB-dependent receptor, beta-barrel domain"/>
    <property type="match status" value="1"/>
</dbReference>
<dbReference type="InterPro" id="IPR012910">
    <property type="entry name" value="Plug_dom"/>
</dbReference>
<dbReference type="KEGG" id="smon:AWR27_00665"/>
<feature type="domain" description="TonB-dependent receptor-like beta-barrel" evidence="11">
    <location>
        <begin position="468"/>
        <end position="808"/>
    </location>
</feature>
<feature type="signal peptide" evidence="10">
    <location>
        <begin position="1"/>
        <end position="27"/>
    </location>
</feature>
<dbReference type="Gene3D" id="2.60.40.1120">
    <property type="entry name" value="Carboxypeptidase-like, regulatory domain"/>
    <property type="match status" value="1"/>
</dbReference>
<dbReference type="Pfam" id="PF00593">
    <property type="entry name" value="TonB_dep_Rec_b-barrel"/>
    <property type="match status" value="1"/>
</dbReference>
<keyword evidence="2 8" id="KW-0813">Transport</keyword>
<dbReference type="AlphaFoldDB" id="A0A1P9WRJ3"/>
<organism evidence="13 14">
    <name type="scientific">Spirosoma montaniterrae</name>
    <dbReference type="NCBI Taxonomy" id="1178516"/>
    <lineage>
        <taxon>Bacteria</taxon>
        <taxon>Pseudomonadati</taxon>
        <taxon>Bacteroidota</taxon>
        <taxon>Cytophagia</taxon>
        <taxon>Cytophagales</taxon>
        <taxon>Cytophagaceae</taxon>
        <taxon>Spirosoma</taxon>
    </lineage>
</organism>
<evidence type="ECO:0000256" key="8">
    <source>
        <dbReference type="PROSITE-ProRule" id="PRU01360"/>
    </source>
</evidence>
<dbReference type="InterPro" id="IPR023997">
    <property type="entry name" value="TonB-dep_OMP_SusC/RagA_CS"/>
</dbReference>
<gene>
    <name evidence="13" type="ORF">AWR27_00665</name>
</gene>
<accession>A0A1P9WRJ3</accession>
<evidence type="ECO:0000256" key="7">
    <source>
        <dbReference type="ARBA" id="ARBA00023237"/>
    </source>
</evidence>
<keyword evidence="7 8" id="KW-0998">Cell outer membrane</keyword>
<dbReference type="NCBIfam" id="TIGR04056">
    <property type="entry name" value="OMP_RagA_SusC"/>
    <property type="match status" value="1"/>
</dbReference>
<sequence>MKSVLAIQFLGCFFYTLFVCFPAISVAETSGAQKAAAADRTVNGRVTDETGSGLPGVSVAVKGTNRGTTTDAEGRYRIAVPDSPGTILVFSFVGYLAQEVRVGNQSALNVSLQIDTKALSEVVVVGYGEQNRRDVTGSVASISARQIENVPVTGLDQALTGQLAGVQVQETTGAPGGTINVRVRGSGSIGAGNEPLYVVDGFPGVTNITAINPNDIQSIEVLKDASAAAIYGSRGANGVVIITTKQGRNGRTTFRLDTYTGFQNVLRKVDVLNATEYAKFHIDSKNNAYADAGGITDFTRFKNSRRPIGNQVLPLYLLNDSSNVINPALGAGTDWQDAIFRTAPINNVQLTATGGNERTRFAVTGGYFNQQGIIVSSGFQRYSVRLNLDTDLTRTVKLGINLAPTFSQRQIVNSDDTWSREGVVLTALTISPHIPLQLPDGTYPGQYQLGTPGFNAMINPYAIATQYKQGEKEFTTTGRLYLDWNPLPGLTARTSIGTNVVSSSYNGYYPSYLGRGGSAPPSLARAEARPSLLFNWVNTNTLTYTRSLAGKHNLLFLLGNETQKQGVEDTYVRGEKFSSDAAPYVGAAGLITAGSGGLSEWSLLSYFGRVTYDYAGRYLLTFNIRRDGSSRFGPNYKWGTFPSASAGWQVLDEPFMQSVKPVVSALKLRASYGLGGNNNIGNYAYQGLLSDQNYIFGAGLGELVTGLAPASLVNPDLRWETSRQGDVGIDAGFFNDRLQLTVDYYDKVTQDLLLNVNVPRITGYQRILTNIGRVRNWGWEFSLNSRNLKGGSGLEWTTNLNLSFNRNKVLALGATGDRILSGTSQIFESHVVEVGQPLGNFYGYQILGVFNTQEEINNHARWGSGPVTRPGDYKFQDTNGDGIINASDRTILGNAFPKLIYGLTNNFRYRGIELSVLIQGNYGNQVINGTSRFMATQRPGNNQYRRVIEGAWQSPENPGTGYARLGGSSNNIINMNSIWVEDGSFLRIRTVSLGYNLPTALLKPLGLRGGRVYALMQNPLMLSNYMGYNPDVSFSGRAVLNPGVDYGTYPLARATTFGLTVDF</sequence>
<keyword evidence="5 9" id="KW-0798">TonB box</keyword>
<evidence type="ECO:0000259" key="11">
    <source>
        <dbReference type="Pfam" id="PF00593"/>
    </source>
</evidence>
<keyword evidence="6 8" id="KW-0472">Membrane</keyword>
<evidence type="ECO:0008006" key="15">
    <source>
        <dbReference type="Google" id="ProtNLM"/>
    </source>
</evidence>
<name>A0A1P9WRJ3_9BACT</name>
<dbReference type="InterPro" id="IPR023996">
    <property type="entry name" value="TonB-dep_OMP_SusC/RagA"/>
</dbReference>
<evidence type="ECO:0000256" key="2">
    <source>
        <dbReference type="ARBA" id="ARBA00022448"/>
    </source>
</evidence>
<dbReference type="NCBIfam" id="TIGR04057">
    <property type="entry name" value="SusC_RagA_signa"/>
    <property type="match status" value="1"/>
</dbReference>
<evidence type="ECO:0000256" key="6">
    <source>
        <dbReference type="ARBA" id="ARBA00023136"/>
    </source>
</evidence>
<comment type="similarity">
    <text evidence="8 9">Belongs to the TonB-dependent receptor family.</text>
</comment>
<keyword evidence="3 8" id="KW-1134">Transmembrane beta strand</keyword>
<evidence type="ECO:0000256" key="5">
    <source>
        <dbReference type="ARBA" id="ARBA00023077"/>
    </source>
</evidence>
<dbReference type="FunFam" id="2.170.130.10:FF:000008">
    <property type="entry name" value="SusC/RagA family TonB-linked outer membrane protein"/>
    <property type="match status" value="1"/>
</dbReference>
<evidence type="ECO:0000256" key="10">
    <source>
        <dbReference type="SAM" id="SignalP"/>
    </source>
</evidence>